<reference evidence="1" key="1">
    <citation type="journal article" date="2021" name="Proc. Natl. Acad. Sci. U.S.A.">
        <title>Three genomes in the algal genus Volvox reveal the fate of a haploid sex-determining region after a transition to homothallism.</title>
        <authorList>
            <person name="Yamamoto K."/>
            <person name="Hamaji T."/>
            <person name="Kawai-Toyooka H."/>
            <person name="Matsuzaki R."/>
            <person name="Takahashi F."/>
            <person name="Nishimura Y."/>
            <person name="Kawachi M."/>
            <person name="Noguchi H."/>
            <person name="Minakuchi Y."/>
            <person name="Umen J.G."/>
            <person name="Toyoda A."/>
            <person name="Nozaki H."/>
        </authorList>
    </citation>
    <scope>NUCLEOTIDE SEQUENCE</scope>
    <source>
        <strain evidence="1">NIES-3785</strain>
    </source>
</reference>
<comment type="caution">
    <text evidence="1">The sequence shown here is derived from an EMBL/GenBank/DDBJ whole genome shotgun (WGS) entry which is preliminary data.</text>
</comment>
<dbReference type="InterPro" id="IPR052980">
    <property type="entry name" value="Crinkler_effector"/>
</dbReference>
<evidence type="ECO:0000313" key="2">
    <source>
        <dbReference type="Proteomes" id="UP000722791"/>
    </source>
</evidence>
<dbReference type="Proteomes" id="UP000722791">
    <property type="component" value="Unassembled WGS sequence"/>
</dbReference>
<dbReference type="EMBL" id="BNCQ01000033">
    <property type="protein sequence ID" value="GIM10154.1"/>
    <property type="molecule type" value="Genomic_DNA"/>
</dbReference>
<dbReference type="PANTHER" id="PTHR33129">
    <property type="entry name" value="PROTEIN KINASE DOMAIN-CONTAINING PROTEIN-RELATED"/>
    <property type="match status" value="1"/>
</dbReference>
<name>A0A8J4CUK6_9CHLO</name>
<sequence>MHGANTIAAGWSLTRGRASQELKSFWQALLGLDITVDNFLSLPSGVYLLGKRWWGSSLLVRSCYRGLFDRLMSLHSSNTNKRFLITGTPGIGKTYFPVVLMYWLVKEEKVDTIVYESQNERYLFTSKGTYPNAEKGSIMDFDEEIDDSKTWWIVDMPMATERAASTVLLSSLEQDQYKFQKLRGATTLYMPVWTDDEIEKCRIQLFPSLENEMVQMLVSKWGNIPRYVLEKAMDVPSQRSLDNALSICQWKDIMQCIGAPSTVPYYYHKLLHLEVVSDEYNMMIMKLASPYVVREIEMKEGTHHVGQLQHLVHLSICKPEIYGAVGGTFFKNYAHRCLQQGGSFQVRRLGPSNMDHPKDTELFALQQCSDIHEFNNLEEVEQRVNSIYYLSQAHNVPAVNAMIQPNILFQMTITQNCQVNPHALKTAAGRLLNKPARLYFVVPDYVFKAFSFVAGVPQEIEQWVLTVPWM</sequence>
<protein>
    <submittedName>
        <fullName evidence="1">Uncharacterized protein</fullName>
    </submittedName>
</protein>
<accession>A0A8J4CUK6</accession>
<dbReference type="AlphaFoldDB" id="A0A8J4CUK6"/>
<dbReference type="OrthoDB" id="544992at2759"/>
<evidence type="ECO:0000313" key="1">
    <source>
        <dbReference type="EMBL" id="GIM10154.1"/>
    </source>
</evidence>
<gene>
    <name evidence="1" type="ORF">Vretimale_13912</name>
</gene>
<proteinExistence type="predicted"/>
<organism evidence="1 2">
    <name type="scientific">Volvox reticuliferus</name>
    <dbReference type="NCBI Taxonomy" id="1737510"/>
    <lineage>
        <taxon>Eukaryota</taxon>
        <taxon>Viridiplantae</taxon>
        <taxon>Chlorophyta</taxon>
        <taxon>core chlorophytes</taxon>
        <taxon>Chlorophyceae</taxon>
        <taxon>CS clade</taxon>
        <taxon>Chlamydomonadales</taxon>
        <taxon>Volvocaceae</taxon>
        <taxon>Volvox</taxon>
    </lineage>
</organism>
<dbReference type="PANTHER" id="PTHR33129:SF1">
    <property type="entry name" value="ATP-BINDING PROTEIN"/>
    <property type="match status" value="1"/>
</dbReference>